<name>A0A8T5ULJ9_9EURY</name>
<accession>A0A8T5ULJ9</accession>
<reference evidence="2" key="1">
    <citation type="journal article" date="2022" name="Microbiol. Resour. Announc.">
        <title>Draft Genome Sequence of a Methanogenic Archaeon from West Spitsbergen Permafrost.</title>
        <authorList>
            <person name="Trubitsyn V."/>
            <person name="Rivkina E."/>
            <person name="Shcherbakova V."/>
        </authorList>
    </citation>
    <scope>NUCLEOTIDE SEQUENCE [LARGE SCALE GENOMIC DNA]</scope>
    <source>
        <strain evidence="2">VT</strain>
    </source>
</reference>
<keyword evidence="2" id="KW-1185">Reference proteome</keyword>
<protein>
    <submittedName>
        <fullName evidence="1">Uncharacterized protein</fullName>
    </submittedName>
</protein>
<dbReference type="Proteomes" id="UP000825933">
    <property type="component" value="Unassembled WGS sequence"/>
</dbReference>
<dbReference type="EMBL" id="JAIOUQ010000001">
    <property type="protein sequence ID" value="MBZ2164554.1"/>
    <property type="molecule type" value="Genomic_DNA"/>
</dbReference>
<proteinExistence type="predicted"/>
<evidence type="ECO:0000313" key="1">
    <source>
        <dbReference type="EMBL" id="MBZ2164554.1"/>
    </source>
</evidence>
<sequence>MANAIIHIQIPILDEPANGLNPVGIVKPLPKYRQLYNIILLQYLGSNSYSGLVAICGIKVKQKENFIYFLS</sequence>
<evidence type="ECO:0000313" key="2">
    <source>
        <dbReference type="Proteomes" id="UP000825933"/>
    </source>
</evidence>
<gene>
    <name evidence="1" type="ORF">K8N75_00600</name>
</gene>
<dbReference type="AlphaFoldDB" id="A0A8T5ULJ9"/>
<comment type="caution">
    <text evidence="1">The sequence shown here is derived from an EMBL/GenBank/DDBJ whole genome shotgun (WGS) entry which is preliminary data.</text>
</comment>
<organism evidence="1 2">
    <name type="scientific">Methanobacterium spitsbergense</name>
    <dbReference type="NCBI Taxonomy" id="2874285"/>
    <lineage>
        <taxon>Archaea</taxon>
        <taxon>Methanobacteriati</taxon>
        <taxon>Methanobacteriota</taxon>
        <taxon>Methanomada group</taxon>
        <taxon>Methanobacteria</taxon>
        <taxon>Methanobacteriales</taxon>
        <taxon>Methanobacteriaceae</taxon>
        <taxon>Methanobacterium</taxon>
    </lineage>
</organism>